<dbReference type="NCBIfam" id="NF005682">
    <property type="entry name" value="PRK07480.1"/>
    <property type="match status" value="1"/>
</dbReference>
<keyword evidence="7" id="KW-1185">Reference proteome</keyword>
<dbReference type="Proteomes" id="UP000018542">
    <property type="component" value="Chromosome"/>
</dbReference>
<dbReference type="PATRIC" id="fig|1029756.8.peg.2174"/>
<evidence type="ECO:0000256" key="1">
    <source>
        <dbReference type="ARBA" id="ARBA00008954"/>
    </source>
</evidence>
<dbReference type="HOGENOM" id="CLU_016922_4_1_5"/>
<dbReference type="OrthoDB" id="5288905at2"/>
<dbReference type="RefSeq" id="WP_023787443.1">
    <property type="nucleotide sequence ID" value="NC_022997.1"/>
</dbReference>
<dbReference type="CDD" id="cd00610">
    <property type="entry name" value="OAT_like"/>
    <property type="match status" value="1"/>
</dbReference>
<dbReference type="PANTHER" id="PTHR43094">
    <property type="entry name" value="AMINOTRANSFERASE"/>
    <property type="match status" value="1"/>
</dbReference>
<keyword evidence="2 6" id="KW-0032">Aminotransferase</keyword>
<dbReference type="GO" id="GO:0030170">
    <property type="term" value="F:pyridoxal phosphate binding"/>
    <property type="evidence" value="ECO:0007669"/>
    <property type="project" value="InterPro"/>
</dbReference>
<keyword evidence="4 5" id="KW-0663">Pyridoxal phosphate</keyword>
<dbReference type="PANTHER" id="PTHR43094:SF1">
    <property type="entry name" value="AMINOTRANSFERASE CLASS-III"/>
    <property type="match status" value="1"/>
</dbReference>
<dbReference type="SUPFAM" id="SSF53383">
    <property type="entry name" value="PLP-dependent transferases"/>
    <property type="match status" value="1"/>
</dbReference>
<keyword evidence="3 6" id="KW-0808">Transferase</keyword>
<evidence type="ECO:0000256" key="4">
    <source>
        <dbReference type="ARBA" id="ARBA00022898"/>
    </source>
</evidence>
<dbReference type="GO" id="GO:0008483">
    <property type="term" value="F:transaminase activity"/>
    <property type="evidence" value="ECO:0007669"/>
    <property type="project" value="UniProtKB-KW"/>
</dbReference>
<dbReference type="InterPro" id="IPR015424">
    <property type="entry name" value="PyrdxlP-dep_Trfase"/>
</dbReference>
<dbReference type="InterPro" id="IPR005814">
    <property type="entry name" value="Aminotrans_3"/>
</dbReference>
<dbReference type="FunFam" id="3.40.640.10:FF:000014">
    <property type="entry name" value="Adenosylmethionine-8-amino-7-oxononanoate aminotransferase, probable"/>
    <property type="match status" value="1"/>
</dbReference>
<dbReference type="EMBL" id="CP006912">
    <property type="protein sequence ID" value="AHB48719.1"/>
    <property type="molecule type" value="Genomic_DNA"/>
</dbReference>
<dbReference type="Gene3D" id="3.90.1150.10">
    <property type="entry name" value="Aspartate Aminotransferase, domain 1"/>
    <property type="match status" value="1"/>
</dbReference>
<dbReference type="Pfam" id="PF00202">
    <property type="entry name" value="Aminotran_3"/>
    <property type="match status" value="1"/>
</dbReference>
<dbReference type="InterPro" id="IPR015421">
    <property type="entry name" value="PyrdxlP-dep_Trfase_major"/>
</dbReference>
<dbReference type="AlphaFoldDB" id="V5SFI0"/>
<evidence type="ECO:0000256" key="2">
    <source>
        <dbReference type="ARBA" id="ARBA00022576"/>
    </source>
</evidence>
<dbReference type="InterPro" id="IPR015422">
    <property type="entry name" value="PyrdxlP-dep_Trfase_small"/>
</dbReference>
<dbReference type="Gene3D" id="3.40.640.10">
    <property type="entry name" value="Type I PLP-dependent aspartate aminotransferase-like (Major domain)"/>
    <property type="match status" value="1"/>
</dbReference>
<evidence type="ECO:0000256" key="3">
    <source>
        <dbReference type="ARBA" id="ARBA00022679"/>
    </source>
</evidence>
<dbReference type="STRING" id="1029756.W911_10445"/>
<comment type="similarity">
    <text evidence="1 5">Belongs to the class-III pyridoxal-phosphate-dependent aminotransferase family.</text>
</comment>
<name>V5SFI0_9HYPH</name>
<organism evidence="6 7">
    <name type="scientific">Hyphomicrobium nitrativorans NL23</name>
    <dbReference type="NCBI Taxonomy" id="1029756"/>
    <lineage>
        <taxon>Bacteria</taxon>
        <taxon>Pseudomonadati</taxon>
        <taxon>Pseudomonadota</taxon>
        <taxon>Alphaproteobacteria</taxon>
        <taxon>Hyphomicrobiales</taxon>
        <taxon>Hyphomicrobiaceae</taxon>
        <taxon>Hyphomicrobium</taxon>
    </lineage>
</organism>
<evidence type="ECO:0000256" key="5">
    <source>
        <dbReference type="RuleBase" id="RU003560"/>
    </source>
</evidence>
<dbReference type="KEGG" id="hni:W911_10445"/>
<proteinExistence type="inferred from homology"/>
<gene>
    <name evidence="6" type="ORF">W911_10445</name>
</gene>
<sequence>MNTPNAEWRDLDALHHLHPFTNHASLRAAGARVIVKADGPYIYDSEGHRILDGMAGLWTTNVGYGRRELADAARDQILELPFYNTFFKTTHPPVVALSQKLAEIAPPHINQVFYGSSGSESNDTAIRLIRHYWALKGEPSRRVIISRKNAYHGSTIAAGSMGGMGHVHQHSYPVYEGFRHVMDPCWFDEGNDGESLDEFGIRAARAIEDEILAVGPENVAAFAGELVQGAGGVKIAPNTYWPEVQRIVDKYGILLLADEVITGFGRLGTWFASDHYGIKPNLITFAKAVTSGYLPLSGLLIDDRIVEALLAHDDDFNHGYTFSGHPVACAVALKNLEIMERERLLPRVTDYAAPALARMLGKFKDHPLVGEVRSVGMMGAMELVADKKTRRRFENPGRVGLICRDHFFREGFIMRAVFDTMVCAPPLIWADSEFEEAERVIGKALDLTLADVAGEIAA</sequence>
<evidence type="ECO:0000313" key="6">
    <source>
        <dbReference type="EMBL" id="AHB48719.1"/>
    </source>
</evidence>
<reference evidence="6 7" key="1">
    <citation type="journal article" date="2014" name="Genome Announc.">
        <title>Complete Genome Sequence of Hyphomicrobium nitrativorans Strain NL23, a Denitrifying Bacterium Isolated from Biofilm of a Methanol-Fed Denitrification System Treating Seawater at the Montreal Biodome.</title>
        <authorList>
            <person name="Martineau C."/>
            <person name="Villeneuve C."/>
            <person name="Mauffrey F."/>
            <person name="Villemur R."/>
        </authorList>
    </citation>
    <scope>NUCLEOTIDE SEQUENCE [LARGE SCALE GENOMIC DNA]</scope>
    <source>
        <strain evidence="6">NL23</strain>
    </source>
</reference>
<accession>V5SFI0</accession>
<evidence type="ECO:0000313" key="7">
    <source>
        <dbReference type="Proteomes" id="UP000018542"/>
    </source>
</evidence>
<protein>
    <submittedName>
        <fullName evidence="6">Aminotransferase</fullName>
    </submittedName>
</protein>